<feature type="compositionally biased region" description="Low complexity" evidence="1">
    <location>
        <begin position="111"/>
        <end position="120"/>
    </location>
</feature>
<evidence type="ECO:0000313" key="4">
    <source>
        <dbReference type="Proteomes" id="UP000272729"/>
    </source>
</evidence>
<dbReference type="AlphaFoldDB" id="A0A495XDX1"/>
<dbReference type="Proteomes" id="UP000272729">
    <property type="component" value="Unassembled WGS sequence"/>
</dbReference>
<evidence type="ECO:0000313" key="3">
    <source>
        <dbReference type="EMBL" id="RKT71466.1"/>
    </source>
</evidence>
<feature type="compositionally biased region" description="Low complexity" evidence="1">
    <location>
        <begin position="206"/>
        <end position="216"/>
    </location>
</feature>
<protein>
    <recommendedName>
        <fullName evidence="5">Flagellar basal body-associated protein FliL</fullName>
    </recommendedName>
</protein>
<dbReference type="RefSeq" id="WP_170199607.1">
    <property type="nucleotide sequence ID" value="NZ_JBIUBA010000001.1"/>
</dbReference>
<sequence>MSWQDDLRQLDTALAEGRISPDDYRRRRDELLAGASSAPPAQPGAPAPASPFGQPFRWEAQPPAATNPDATQVVGNPAGPANPDATRVVSDPNKDSERTQYVRPVTPPQGQPVGQPAGGWPPSGPPQPAATPWGGNDMYTPVDQPPGWIAQGPEVFDDSPSSGKGKRIGIIVGVVVLLAAIGTGVYLFTGNGGSGGGGNNQGGGDTSAAPTSTTKPKPTDPYEALLEEIPKLNAKTAPNSGVLTTDELVSKKVLSQAEAQILTEGQVTKTAWRGATKSPAVDGKGTELFNVVVIPTADEAAATRVSDQLLLNQRANGYINIAEPLPNMPPAVVFDKKILPEVGVYRGIYISGKNVVLVEITQNPLLNEASLSGSYQDQMKAMMNQFAPVQ</sequence>
<accession>A0A495XDX1</accession>
<keyword evidence="4" id="KW-1185">Reference proteome</keyword>
<keyword evidence="2" id="KW-0812">Transmembrane</keyword>
<feature type="region of interest" description="Disordered" evidence="1">
    <location>
        <begin position="14"/>
        <end position="137"/>
    </location>
</feature>
<evidence type="ECO:0000256" key="2">
    <source>
        <dbReference type="SAM" id="Phobius"/>
    </source>
</evidence>
<feature type="compositionally biased region" description="Pro residues" evidence="1">
    <location>
        <begin position="40"/>
        <end position="49"/>
    </location>
</feature>
<reference evidence="3 4" key="1">
    <citation type="submission" date="2018-10" db="EMBL/GenBank/DDBJ databases">
        <title>Sequencing the genomes of 1000 actinobacteria strains.</title>
        <authorList>
            <person name="Klenk H.-P."/>
        </authorList>
    </citation>
    <scope>NUCLEOTIDE SEQUENCE [LARGE SCALE GENOMIC DNA]</scope>
    <source>
        <strain evidence="3 4">DSM 43911</strain>
    </source>
</reference>
<evidence type="ECO:0008006" key="5">
    <source>
        <dbReference type="Google" id="ProtNLM"/>
    </source>
</evidence>
<feature type="region of interest" description="Disordered" evidence="1">
    <location>
        <begin position="197"/>
        <end position="220"/>
    </location>
</feature>
<feature type="compositionally biased region" description="Basic and acidic residues" evidence="1">
    <location>
        <begin position="19"/>
        <end position="31"/>
    </location>
</feature>
<keyword evidence="2" id="KW-1133">Transmembrane helix</keyword>
<proteinExistence type="predicted"/>
<evidence type="ECO:0000256" key="1">
    <source>
        <dbReference type="SAM" id="MobiDB-lite"/>
    </source>
</evidence>
<keyword evidence="2" id="KW-0472">Membrane</keyword>
<name>A0A495XDX1_9PSEU</name>
<organism evidence="3 4">
    <name type="scientific">Saccharothrix variisporea</name>
    <dbReference type="NCBI Taxonomy" id="543527"/>
    <lineage>
        <taxon>Bacteria</taxon>
        <taxon>Bacillati</taxon>
        <taxon>Actinomycetota</taxon>
        <taxon>Actinomycetes</taxon>
        <taxon>Pseudonocardiales</taxon>
        <taxon>Pseudonocardiaceae</taxon>
        <taxon>Saccharothrix</taxon>
    </lineage>
</organism>
<dbReference type="EMBL" id="RBXR01000001">
    <property type="protein sequence ID" value="RKT71466.1"/>
    <property type="molecule type" value="Genomic_DNA"/>
</dbReference>
<comment type="caution">
    <text evidence="3">The sequence shown here is derived from an EMBL/GenBank/DDBJ whole genome shotgun (WGS) entry which is preliminary data.</text>
</comment>
<gene>
    <name evidence="3" type="ORF">DFJ66_4756</name>
</gene>
<feature type="transmembrane region" description="Helical" evidence="2">
    <location>
        <begin position="168"/>
        <end position="188"/>
    </location>
</feature>